<protein>
    <submittedName>
        <fullName evidence="2">Holin</fullName>
    </submittedName>
</protein>
<dbReference type="Proteomes" id="UP000192095">
    <property type="component" value="Chromosome"/>
</dbReference>
<reference evidence="2 3" key="1">
    <citation type="journal article" date="2017" name="BMC Genomics">
        <title>Comparative and functional genomics of the Lactococcus lactis taxon; insights into evolution and niche adaptation.</title>
        <authorList>
            <person name="Kelleher P."/>
            <person name="Bottacini F."/>
            <person name="Mahony J."/>
            <person name="Kilcawley K.N."/>
            <person name="van Sinderen D."/>
        </authorList>
    </citation>
    <scope>NUCLEOTIDE SEQUENCE [LARGE SCALE GENOMIC DNA]</scope>
    <source>
        <strain evidence="2 3">UC06</strain>
    </source>
</reference>
<evidence type="ECO:0000256" key="1">
    <source>
        <dbReference type="SAM" id="Phobius"/>
    </source>
</evidence>
<dbReference type="AlphaFoldDB" id="A0A1V0P1I1"/>
<gene>
    <name evidence="2" type="ORF">LLUC06_1003</name>
</gene>
<dbReference type="RefSeq" id="WP_039115108.1">
    <property type="nucleotide sequence ID" value="NZ_CP010050.1"/>
</dbReference>
<keyword evidence="1" id="KW-0472">Membrane</keyword>
<evidence type="ECO:0000313" key="3">
    <source>
        <dbReference type="Proteomes" id="UP000192095"/>
    </source>
</evidence>
<feature type="transmembrane region" description="Helical" evidence="1">
    <location>
        <begin position="35"/>
        <end position="55"/>
    </location>
</feature>
<proteinExistence type="predicted"/>
<feature type="transmembrane region" description="Helical" evidence="1">
    <location>
        <begin position="6"/>
        <end position="23"/>
    </location>
</feature>
<feature type="transmembrane region" description="Helical" evidence="1">
    <location>
        <begin position="67"/>
        <end position="90"/>
    </location>
</feature>
<sequence>MITKLIFISVLILAILAVTWVKDRENMNPPLRRRIVIDLTTIAIFWLLFIGFVLIGEGKYDENICSIIDLSLMFFTARLVQLVAVMNPMVRELYAFIKNRGNSETKD</sequence>
<organism evidence="2 3">
    <name type="scientific">Lactococcus lactis subsp. lactis</name>
    <name type="common">Streptococcus lactis</name>
    <dbReference type="NCBI Taxonomy" id="1360"/>
    <lineage>
        <taxon>Bacteria</taxon>
        <taxon>Bacillati</taxon>
        <taxon>Bacillota</taxon>
        <taxon>Bacilli</taxon>
        <taxon>Lactobacillales</taxon>
        <taxon>Streptococcaceae</taxon>
        <taxon>Lactococcus</taxon>
    </lineage>
</organism>
<accession>A0A1V0P1I1</accession>
<name>A0A1V0P1I1_LACLL</name>
<keyword evidence="1" id="KW-1133">Transmembrane helix</keyword>
<evidence type="ECO:0000313" key="2">
    <source>
        <dbReference type="EMBL" id="ARE20550.1"/>
    </source>
</evidence>
<keyword evidence="1" id="KW-0812">Transmembrane</keyword>
<dbReference type="EMBL" id="CP015902">
    <property type="protein sequence ID" value="ARE20550.1"/>
    <property type="molecule type" value="Genomic_DNA"/>
</dbReference>